<feature type="region of interest" description="Disordered" evidence="4">
    <location>
        <begin position="640"/>
        <end position="671"/>
    </location>
</feature>
<keyword evidence="2" id="KW-0479">Metal-binding</keyword>
<dbReference type="InterPro" id="IPR002591">
    <property type="entry name" value="Phosphodiest/P_Trfase"/>
</dbReference>
<dbReference type="RefSeq" id="WP_236657286.1">
    <property type="nucleotide sequence ID" value="NZ_CP030840.1"/>
</dbReference>
<feature type="region of interest" description="Disordered" evidence="4">
    <location>
        <begin position="481"/>
        <end position="514"/>
    </location>
</feature>
<feature type="compositionally biased region" description="Polar residues" evidence="4">
    <location>
        <begin position="489"/>
        <end position="512"/>
    </location>
</feature>
<dbReference type="Gene3D" id="3.40.720.10">
    <property type="entry name" value="Alkaline Phosphatase, subunit A"/>
    <property type="match status" value="2"/>
</dbReference>
<dbReference type="EMBL" id="CP030840">
    <property type="protein sequence ID" value="AXC10833.1"/>
    <property type="molecule type" value="Genomic_DNA"/>
</dbReference>
<sequence>MRRFMPVRVLFRYLLIPILIGLLAVPPALSAQESPRSGRARANAKSEPVAATPPSAYNGHPKLAIIIVIDQFREDYLERYRADFKGHGFRLFLDKGAYFPDCYYDYANTKTAPGHSTIGTGAYSDGHGIANNDWWDLTRNKERPITSVEDERYALVGVPQGSKPAPGSSPRNLRASTVGDELRLATAGQAKVFGISLKDRASILPAGSAANAAYWIDAQSGAFISSTYYESQLPDWAAAFNASNRAAQATQDAQAFANSAPAGTAYMGAPGASTNFYNFVGRTPAANAYELDFARALIQGERLYGNPPDGDSAAGQTASPSSTISPMSTSSPVTNLITISLSANDILGHAVGPDSPAEHAMVDSLDTDLDGFFTWLDKNVEGGLGNVWIALTADHGIAPIPSEAAKLGVNAATINSKKLLGNLNEAMNAKFSPGEKVNYLFDRQELPFLSLNQPNFDRAGINEQEAEQAVLDALPSAVDSLSVPDAAPDTSNDASKTAANQSKPNMPSQTRLPPTPALIRAYSRQQLAAGNYPTSEFGQILAHSYSPNGGWYVMTIFADYQMEGSASGGTTHFSPWSYDRHVPLGFYGAPFAPGVYHGRVGPVDLAATWAALLGINQPSASVGHVLTQALKPATAVSYPKRVPVRSHSPKRERSRTLNTAAPKAAPSVPQP</sequence>
<keyword evidence="1" id="KW-0597">Phosphoprotein</keyword>
<dbReference type="GO" id="GO:0046872">
    <property type="term" value="F:metal ion binding"/>
    <property type="evidence" value="ECO:0007669"/>
    <property type="project" value="UniProtKB-KW"/>
</dbReference>
<dbReference type="CDD" id="cd16016">
    <property type="entry name" value="AP-SPAP"/>
    <property type="match status" value="1"/>
</dbReference>
<name>A0A2Z5FVB6_9BACT</name>
<organism evidence="5 6">
    <name type="scientific">Acidisarcina polymorpha</name>
    <dbReference type="NCBI Taxonomy" id="2211140"/>
    <lineage>
        <taxon>Bacteria</taxon>
        <taxon>Pseudomonadati</taxon>
        <taxon>Acidobacteriota</taxon>
        <taxon>Terriglobia</taxon>
        <taxon>Terriglobales</taxon>
        <taxon>Acidobacteriaceae</taxon>
        <taxon>Acidisarcina</taxon>
    </lineage>
</organism>
<keyword evidence="3" id="KW-0732">Signal</keyword>
<dbReference type="InterPro" id="IPR017850">
    <property type="entry name" value="Alkaline_phosphatase_core_sf"/>
</dbReference>
<dbReference type="SUPFAM" id="SSF53649">
    <property type="entry name" value="Alkaline phosphatase-like"/>
    <property type="match status" value="2"/>
</dbReference>
<evidence type="ECO:0000256" key="3">
    <source>
        <dbReference type="ARBA" id="ARBA00022729"/>
    </source>
</evidence>
<evidence type="ECO:0000256" key="1">
    <source>
        <dbReference type="ARBA" id="ARBA00022553"/>
    </source>
</evidence>
<evidence type="ECO:0000313" key="6">
    <source>
        <dbReference type="Proteomes" id="UP000253606"/>
    </source>
</evidence>
<feature type="compositionally biased region" description="Low complexity" evidence="4">
    <location>
        <begin position="317"/>
        <end position="329"/>
    </location>
</feature>
<evidence type="ECO:0000256" key="4">
    <source>
        <dbReference type="SAM" id="MobiDB-lite"/>
    </source>
</evidence>
<evidence type="ECO:0000256" key="2">
    <source>
        <dbReference type="ARBA" id="ARBA00022723"/>
    </source>
</evidence>
<gene>
    <name evidence="5" type="ORF">ACPOL_1487</name>
</gene>
<dbReference type="PANTHER" id="PTHR10151:SF120">
    <property type="entry name" value="BIS(5'-ADENOSYL)-TRIPHOSPHATASE"/>
    <property type="match status" value="1"/>
</dbReference>
<protein>
    <submittedName>
        <fullName evidence="5">Alkaline phosphatase</fullName>
    </submittedName>
</protein>
<dbReference type="AlphaFoldDB" id="A0A2Z5FVB6"/>
<dbReference type="InterPro" id="IPR026263">
    <property type="entry name" value="Alkaline_phosphatase_prok"/>
</dbReference>
<proteinExistence type="predicted"/>
<keyword evidence="6" id="KW-1185">Reference proteome</keyword>
<feature type="region of interest" description="Disordered" evidence="4">
    <location>
        <begin position="304"/>
        <end position="329"/>
    </location>
</feature>
<evidence type="ECO:0000313" key="5">
    <source>
        <dbReference type="EMBL" id="AXC10833.1"/>
    </source>
</evidence>
<reference evidence="5 6" key="1">
    <citation type="journal article" date="2018" name="Front. Microbiol.">
        <title>Hydrolytic Capabilities as a Key to Environmental Success: Chitinolytic and Cellulolytic Acidobacteria From Acidic Sub-arctic Soils and Boreal Peatlands.</title>
        <authorList>
            <person name="Belova S.E."/>
            <person name="Ravin N.V."/>
            <person name="Pankratov T.A."/>
            <person name="Rakitin A.L."/>
            <person name="Ivanova A.A."/>
            <person name="Beletsky A.V."/>
            <person name="Mardanov A.V."/>
            <person name="Sinninghe Damste J.S."/>
            <person name="Dedysh S.N."/>
        </authorList>
    </citation>
    <scope>NUCLEOTIDE SEQUENCE [LARGE SCALE GENOMIC DNA]</scope>
    <source>
        <strain evidence="5 6">SBC82</strain>
    </source>
</reference>
<dbReference type="Pfam" id="PF01663">
    <property type="entry name" value="Phosphodiest"/>
    <property type="match status" value="1"/>
</dbReference>
<dbReference type="Proteomes" id="UP000253606">
    <property type="component" value="Chromosome"/>
</dbReference>
<dbReference type="KEGG" id="abas:ACPOL_1487"/>
<accession>A0A2Z5FVB6</accession>
<dbReference type="GO" id="GO:0004035">
    <property type="term" value="F:alkaline phosphatase activity"/>
    <property type="evidence" value="ECO:0007669"/>
    <property type="project" value="InterPro"/>
</dbReference>
<dbReference type="PANTHER" id="PTHR10151">
    <property type="entry name" value="ECTONUCLEOTIDE PYROPHOSPHATASE/PHOSPHODIESTERASE"/>
    <property type="match status" value="1"/>
</dbReference>